<comment type="pathway">
    <text evidence="2 8">Cofactor biosynthesis; biotin biosynthesis.</text>
</comment>
<dbReference type="Pfam" id="PF00155">
    <property type="entry name" value="Aminotran_1_2"/>
    <property type="match status" value="1"/>
</dbReference>
<keyword evidence="5 8" id="KW-0093">Biotin biosynthesis</keyword>
<evidence type="ECO:0000256" key="3">
    <source>
        <dbReference type="ARBA" id="ARBA00011738"/>
    </source>
</evidence>
<comment type="caution">
    <text evidence="12">The sequence shown here is derived from an EMBL/GenBank/DDBJ whole genome shotgun (WGS) entry which is preliminary data.</text>
</comment>
<dbReference type="InterPro" id="IPR004723">
    <property type="entry name" value="AONS_Archaea/Proteobacteria"/>
</dbReference>
<gene>
    <name evidence="8" type="primary">bioF</name>
    <name evidence="12" type="ORF">A11K_0125010</name>
</gene>
<evidence type="ECO:0000256" key="4">
    <source>
        <dbReference type="ARBA" id="ARBA00022679"/>
    </source>
</evidence>
<evidence type="ECO:0000256" key="1">
    <source>
        <dbReference type="ARBA" id="ARBA00001933"/>
    </source>
</evidence>
<dbReference type="InterPro" id="IPR022834">
    <property type="entry name" value="AONS_Proteobacteria"/>
</dbReference>
<comment type="cofactor">
    <cofactor evidence="1 8 9">
        <name>pyridoxal 5'-phosphate</name>
        <dbReference type="ChEBI" id="CHEBI:597326"/>
    </cofactor>
</comment>
<dbReference type="NCBIfam" id="TIGR00858">
    <property type="entry name" value="bioF"/>
    <property type="match status" value="1"/>
</dbReference>
<dbReference type="RefSeq" id="WP_026112915.1">
    <property type="nucleotide sequence ID" value="NZ_AKBN02000001.1"/>
</dbReference>
<feature type="modified residue" description="N6-(pyridoxal phosphate)lysine" evidence="8 9">
    <location>
        <position position="299"/>
    </location>
</feature>
<dbReference type="InterPro" id="IPR050087">
    <property type="entry name" value="AON_synthase_class-II"/>
</dbReference>
<evidence type="ECO:0000256" key="7">
    <source>
        <dbReference type="ARBA" id="ARBA00047715"/>
    </source>
</evidence>
<dbReference type="PANTHER" id="PTHR13693">
    <property type="entry name" value="CLASS II AMINOTRANSFERASE/8-AMINO-7-OXONONANOATE SYNTHASE"/>
    <property type="match status" value="1"/>
</dbReference>
<comment type="function">
    <text evidence="8">Catalyzes the decarboxylative condensation of pimeloyl-[acyl-carrier protein] and L-alanine to produce 8-amino-7-oxononanoate (AON), [acyl-carrier protein], and carbon dioxide.</text>
</comment>
<feature type="region of interest" description="Disordered" evidence="10">
    <location>
        <begin position="1"/>
        <end position="34"/>
    </location>
</feature>
<comment type="catalytic activity">
    <reaction evidence="7 8">
        <text>6-carboxyhexanoyl-[ACP] + L-alanine + H(+) = (8S)-8-amino-7-oxononanoate + holo-[ACP] + CO2</text>
        <dbReference type="Rhea" id="RHEA:42288"/>
        <dbReference type="Rhea" id="RHEA-COMP:9685"/>
        <dbReference type="Rhea" id="RHEA-COMP:9955"/>
        <dbReference type="ChEBI" id="CHEBI:15378"/>
        <dbReference type="ChEBI" id="CHEBI:16526"/>
        <dbReference type="ChEBI" id="CHEBI:57972"/>
        <dbReference type="ChEBI" id="CHEBI:64479"/>
        <dbReference type="ChEBI" id="CHEBI:78846"/>
        <dbReference type="ChEBI" id="CHEBI:149468"/>
        <dbReference type="EC" id="2.3.1.47"/>
    </reaction>
</comment>
<feature type="binding site" evidence="8">
    <location>
        <position position="267"/>
    </location>
    <ligand>
        <name>pyridoxal 5'-phosphate</name>
        <dbReference type="ChEBI" id="CHEBI:597326"/>
    </ligand>
</feature>
<comment type="similarity">
    <text evidence="8">Belongs to the class-II pyridoxal-phosphate-dependent aminotransferase family. BioF subfamily.</text>
</comment>
<evidence type="ECO:0000256" key="2">
    <source>
        <dbReference type="ARBA" id="ARBA00004746"/>
    </source>
</evidence>
<dbReference type="GO" id="GO:0030170">
    <property type="term" value="F:pyridoxal phosphate binding"/>
    <property type="evidence" value="ECO:0007669"/>
    <property type="project" value="UniProtKB-UniRule"/>
</dbReference>
<dbReference type="Gene3D" id="3.40.640.10">
    <property type="entry name" value="Type I PLP-dependent aspartate aminotransferase-like (Major domain)"/>
    <property type="match status" value="1"/>
</dbReference>
<dbReference type="SUPFAM" id="SSF53383">
    <property type="entry name" value="PLP-dependent transferases"/>
    <property type="match status" value="1"/>
</dbReference>
<evidence type="ECO:0000256" key="8">
    <source>
        <dbReference type="HAMAP-Rule" id="MF_01693"/>
    </source>
</evidence>
<evidence type="ECO:0000256" key="5">
    <source>
        <dbReference type="ARBA" id="ARBA00022756"/>
    </source>
</evidence>
<feature type="compositionally biased region" description="Low complexity" evidence="10">
    <location>
        <begin position="8"/>
        <end position="21"/>
    </location>
</feature>
<proteinExistence type="inferred from homology"/>
<feature type="binding site" evidence="8">
    <location>
        <position position="80"/>
    </location>
    <ligand>
        <name>substrate</name>
    </ligand>
</feature>
<dbReference type="Gene3D" id="3.90.1150.10">
    <property type="entry name" value="Aspartate Aminotransferase, domain 1"/>
    <property type="match status" value="1"/>
</dbReference>
<feature type="binding site" evidence="8">
    <location>
        <position position="296"/>
    </location>
    <ligand>
        <name>pyridoxal 5'-phosphate</name>
        <dbReference type="ChEBI" id="CHEBI:597326"/>
    </ligand>
</feature>
<dbReference type="PANTHER" id="PTHR13693:SF100">
    <property type="entry name" value="8-AMINO-7-OXONONANOATE SYNTHASE"/>
    <property type="match status" value="1"/>
</dbReference>
<evidence type="ECO:0000256" key="10">
    <source>
        <dbReference type="SAM" id="MobiDB-lite"/>
    </source>
</evidence>
<dbReference type="HAMAP" id="MF_01693">
    <property type="entry name" value="BioF_aminotrans_2"/>
    <property type="match status" value="1"/>
</dbReference>
<dbReference type="GO" id="GO:0009102">
    <property type="term" value="P:biotin biosynthetic process"/>
    <property type="evidence" value="ECO:0007669"/>
    <property type="project" value="UniProtKB-UniRule"/>
</dbReference>
<dbReference type="InterPro" id="IPR004839">
    <property type="entry name" value="Aminotransferase_I/II_large"/>
</dbReference>
<feature type="domain" description="Aminotransferase class I/classII large" evidence="11">
    <location>
        <begin position="101"/>
        <end position="441"/>
    </location>
</feature>
<dbReference type="UniPathway" id="UPA00078"/>
<dbReference type="GO" id="GO:0008710">
    <property type="term" value="F:8-amino-7-oxononanoate synthase activity"/>
    <property type="evidence" value="ECO:0007669"/>
    <property type="project" value="UniProtKB-UniRule"/>
</dbReference>
<keyword evidence="4 8" id="KW-0808">Transferase</keyword>
<evidence type="ECO:0000313" key="12">
    <source>
        <dbReference type="EMBL" id="KEZ99980.1"/>
    </source>
</evidence>
<accession>A0A836ZR51</accession>
<keyword evidence="6 8" id="KW-0663">Pyridoxal phosphate</keyword>
<feature type="binding site" evidence="8">
    <location>
        <position position="413"/>
    </location>
    <ligand>
        <name>substrate</name>
    </ligand>
</feature>
<feature type="binding site" evidence="8">
    <location>
        <position position="239"/>
    </location>
    <ligand>
        <name>pyridoxal 5'-phosphate</name>
        <dbReference type="ChEBI" id="CHEBI:597326"/>
    </ligand>
</feature>
<dbReference type="InterPro" id="IPR015421">
    <property type="entry name" value="PyrdxlP-dep_Trfase_major"/>
</dbReference>
<feature type="binding site" evidence="8">
    <location>
        <position position="193"/>
    </location>
    <ligand>
        <name>substrate</name>
    </ligand>
</feature>
<dbReference type="EC" id="2.3.1.47" evidence="8"/>
<evidence type="ECO:0000256" key="9">
    <source>
        <dbReference type="PIRSR" id="PIRSR604723-51"/>
    </source>
</evidence>
<evidence type="ECO:0000259" key="11">
    <source>
        <dbReference type="Pfam" id="PF00155"/>
    </source>
</evidence>
<organism evidence="12">
    <name type="scientific">Xanthomonas vasicola pv. vasculorum NCPPB 890</name>
    <dbReference type="NCBI Taxonomy" id="1184265"/>
    <lineage>
        <taxon>Bacteria</taxon>
        <taxon>Pseudomonadati</taxon>
        <taxon>Pseudomonadota</taxon>
        <taxon>Gammaproteobacteria</taxon>
        <taxon>Lysobacterales</taxon>
        <taxon>Lysobacteraceae</taxon>
        <taxon>Xanthomonas</taxon>
    </lineage>
</organism>
<reference evidence="12" key="1">
    <citation type="submission" date="2012-05" db="EMBL/GenBank/DDBJ databases">
        <authorList>
            <person name="Studholme D.J."/>
            <person name="Wasukira A."/>
            <person name="Grant M."/>
        </authorList>
    </citation>
    <scope>NUCLEOTIDE SEQUENCE [LARGE SCALE GENOMIC DNA]</scope>
    <source>
        <strain evidence="12">NCPPB 890</strain>
    </source>
</reference>
<dbReference type="AlphaFoldDB" id="A0A836ZR51"/>
<protein>
    <recommendedName>
        <fullName evidence="8">8-amino-7-oxononanoate synthase</fullName>
        <shortName evidence="8">AONS</shortName>
        <ecNumber evidence="8">2.3.1.47</ecNumber>
    </recommendedName>
    <alternativeName>
        <fullName evidence="8">7-keto-8-amino-pelargonic acid synthase</fullName>
        <shortName evidence="8">7-KAP synthase</shortName>
        <shortName evidence="8">KAPA synthase</shortName>
    </alternativeName>
    <alternativeName>
        <fullName evidence="8">8-amino-7-ketopelargonate synthase</fullName>
    </alternativeName>
</protein>
<comment type="subunit">
    <text evidence="3 8">Homodimer.</text>
</comment>
<name>A0A836ZR51_XANVA</name>
<dbReference type="EMBL" id="AKBN01001729">
    <property type="protein sequence ID" value="KEZ99980.1"/>
    <property type="molecule type" value="Genomic_DNA"/>
</dbReference>
<dbReference type="InterPro" id="IPR015422">
    <property type="entry name" value="PyrdxlP-dep_Trfase_small"/>
</dbReference>
<dbReference type="InterPro" id="IPR015424">
    <property type="entry name" value="PyrdxlP-dep_Trfase"/>
</dbReference>
<sequence length="457" mass="48964">MRPSTITPAPCMRRSPAARPASTPPEPAPGTGRRCRLGALSPARYASSPSLPLNAPMARPNLHERISSLRKLRVAQERVRVRRQVGRRDGVRLEIDGRWLTGFCSNDYLGLSQQFEVVAALQDAAARDGAGATASHLICGHHTAHETLEREIADWLGYPSALLFGSGFIANLAVQQALLSEEDDVCVQDRLNHASLLDATRLAGCRLRRYPHLDVEGAMRQLKGSPEGAAMLVSDGVFSMDGDVAPLRALSLVARMQEALFYVDDAHGVGVLGPQGRGCVADAGLGVAEVPLQLVTLGKALGGYGAVVVGDEALVRHLAETARPYIYTTALPPAQVAATLAAVRLARRDDWRRARLVELIAAFRDGARKHGFELMASDTPIQPLLFGEEVTVMAMSAALEQTGFMVGAIRPPTVPEGKARLRVTLSALHTPQQVQALIDAIVQARDVVSRQPLPASA</sequence>
<evidence type="ECO:0000256" key="6">
    <source>
        <dbReference type="ARBA" id="ARBA00022898"/>
    </source>
</evidence>
<feature type="binding site" evidence="8">
    <location>
        <begin position="167"/>
        <end position="168"/>
    </location>
    <ligand>
        <name>pyridoxal 5'-phosphate</name>
        <dbReference type="ChEBI" id="CHEBI:597326"/>
    </ligand>
</feature>